<organism evidence="1 2">
    <name type="scientific">Nocardioides marmorisolisilvae</name>
    <dbReference type="NCBI Taxonomy" id="1542737"/>
    <lineage>
        <taxon>Bacteria</taxon>
        <taxon>Bacillati</taxon>
        <taxon>Actinomycetota</taxon>
        <taxon>Actinomycetes</taxon>
        <taxon>Propionibacteriales</taxon>
        <taxon>Nocardioidaceae</taxon>
        <taxon>Nocardioides</taxon>
    </lineage>
</organism>
<dbReference type="RefSeq" id="WP_123235267.1">
    <property type="nucleotide sequence ID" value="NZ_RJSG01000003.1"/>
</dbReference>
<evidence type="ECO:0000313" key="1">
    <source>
        <dbReference type="EMBL" id="RNL77682.1"/>
    </source>
</evidence>
<name>A0A3N0DPW6_9ACTN</name>
<dbReference type="AlphaFoldDB" id="A0A3N0DPW6"/>
<dbReference type="OrthoDB" id="3831176at2"/>
<comment type="caution">
    <text evidence="1">The sequence shown here is derived from an EMBL/GenBank/DDBJ whole genome shotgun (WGS) entry which is preliminary data.</text>
</comment>
<proteinExistence type="predicted"/>
<dbReference type="Proteomes" id="UP000277094">
    <property type="component" value="Unassembled WGS sequence"/>
</dbReference>
<protein>
    <submittedName>
        <fullName evidence="1">Uncharacterized protein</fullName>
    </submittedName>
</protein>
<keyword evidence="2" id="KW-1185">Reference proteome</keyword>
<gene>
    <name evidence="1" type="ORF">EFL95_16890</name>
</gene>
<accession>A0A3N0DPW6</accession>
<evidence type="ECO:0000313" key="2">
    <source>
        <dbReference type="Proteomes" id="UP000277094"/>
    </source>
</evidence>
<sequence length="232" mass="24087">MRYLKTTLAVLGAVTVLVLAGNTVALATTGHSLLLGKSNSADTYTSITRTTSGTVLSLKSKSSTNAPLSVNGTGKVTNLNADTVDGYDSSRMLNRTLMFTKSIALGSAGTSFGLTTTTIPEGTYLVTGSGWLYGPTNSGGFECQIVGNGSSTARWSWIPGNPDGFYTPNMTGAITLTGDQTVMFECHDGPSFAWNSYFGAPMQLTLTKVAQPVTGTASRVAPGSARLSPAHH</sequence>
<dbReference type="EMBL" id="RJSG01000003">
    <property type="protein sequence ID" value="RNL77682.1"/>
    <property type="molecule type" value="Genomic_DNA"/>
</dbReference>
<reference evidence="1 2" key="1">
    <citation type="submission" date="2018-11" db="EMBL/GenBank/DDBJ databases">
        <authorList>
            <person name="Li F."/>
        </authorList>
    </citation>
    <scope>NUCLEOTIDE SEQUENCE [LARGE SCALE GENOMIC DNA]</scope>
    <source>
        <strain evidence="1 2">KIS18-7</strain>
    </source>
</reference>